<gene>
    <name evidence="2" type="ORF">OAUR00152_LOCUS17012</name>
</gene>
<evidence type="ECO:0000256" key="1">
    <source>
        <dbReference type="SAM" id="Phobius"/>
    </source>
</evidence>
<feature type="transmembrane region" description="Helical" evidence="1">
    <location>
        <begin position="73"/>
        <end position="92"/>
    </location>
</feature>
<proteinExistence type="predicted"/>
<sequence length="209" mass="22862">MVLAVILDNILPPTDRRSCVSANGEEKKRIAFVGLETTTDRLLQSVTEDVNFIADWVYVKWFNSIECKNSTTAVLAMIFTVVATVLYIIKACDGRPLRAASNMCGRVGSYRDVTVMVLVLLVTLEGIPQIIITVVAEQQLEEEDCGSGGFASQALANLLTSGYALLNRSLIIHESRRIEEGATKQQIIAVEGVNVQEGRSCLEVCEHSV</sequence>
<protein>
    <submittedName>
        <fullName evidence="2">Uncharacterized protein</fullName>
    </submittedName>
</protein>
<accession>A0A7S4MTY4</accession>
<evidence type="ECO:0000313" key="2">
    <source>
        <dbReference type="EMBL" id="CAE2242939.1"/>
    </source>
</evidence>
<dbReference type="AlphaFoldDB" id="A0A7S4MTY4"/>
<feature type="transmembrane region" description="Helical" evidence="1">
    <location>
        <begin position="148"/>
        <end position="166"/>
    </location>
</feature>
<reference evidence="2" key="1">
    <citation type="submission" date="2021-01" db="EMBL/GenBank/DDBJ databases">
        <authorList>
            <person name="Corre E."/>
            <person name="Pelletier E."/>
            <person name="Niang G."/>
            <person name="Scheremetjew M."/>
            <person name="Finn R."/>
            <person name="Kale V."/>
            <person name="Holt S."/>
            <person name="Cochrane G."/>
            <person name="Meng A."/>
            <person name="Brown T."/>
            <person name="Cohen L."/>
        </authorList>
    </citation>
    <scope>NUCLEOTIDE SEQUENCE</scope>
    <source>
        <strain evidence="2">Isolate 1302-5</strain>
    </source>
</reference>
<organism evidence="2">
    <name type="scientific">Odontella aurita</name>
    <dbReference type="NCBI Taxonomy" id="265563"/>
    <lineage>
        <taxon>Eukaryota</taxon>
        <taxon>Sar</taxon>
        <taxon>Stramenopiles</taxon>
        <taxon>Ochrophyta</taxon>
        <taxon>Bacillariophyta</taxon>
        <taxon>Mediophyceae</taxon>
        <taxon>Biddulphiophycidae</taxon>
        <taxon>Eupodiscales</taxon>
        <taxon>Odontellaceae</taxon>
        <taxon>Odontella</taxon>
    </lineage>
</organism>
<keyword evidence="1" id="KW-0812">Transmembrane</keyword>
<keyword evidence="1" id="KW-1133">Transmembrane helix</keyword>
<keyword evidence="1" id="KW-0472">Membrane</keyword>
<name>A0A7S4MTY4_9STRA</name>
<dbReference type="EMBL" id="HBKQ01024932">
    <property type="protein sequence ID" value="CAE2242939.1"/>
    <property type="molecule type" value="Transcribed_RNA"/>
</dbReference>
<feature type="transmembrane region" description="Helical" evidence="1">
    <location>
        <begin position="113"/>
        <end position="136"/>
    </location>
</feature>